<dbReference type="PANTHER" id="PTHR35333:SF3">
    <property type="entry name" value="BETA-LACTAMASE-TYPE TRANSPEPTIDASE FOLD CONTAINING PROTEIN"/>
    <property type="match status" value="1"/>
</dbReference>
<keyword evidence="5 6" id="KW-0046">Antibiotic resistance</keyword>
<feature type="domain" description="Beta-lactamase class A catalytic" evidence="8">
    <location>
        <begin position="48"/>
        <end position="263"/>
    </location>
</feature>
<evidence type="ECO:0000313" key="9">
    <source>
        <dbReference type="EMBL" id="BBF93504.1"/>
    </source>
</evidence>
<evidence type="ECO:0000256" key="2">
    <source>
        <dbReference type="ARBA" id="ARBA00009009"/>
    </source>
</evidence>
<dbReference type="InterPro" id="IPR045155">
    <property type="entry name" value="Beta-lactam_cat"/>
</dbReference>
<dbReference type="InterPro" id="IPR012338">
    <property type="entry name" value="Beta-lactam/transpept-like"/>
</dbReference>
<dbReference type="Pfam" id="PF13354">
    <property type="entry name" value="Beta-lactamase2"/>
    <property type="match status" value="1"/>
</dbReference>
<organism evidence="9 10">
    <name type="scientific">Blastochloris tepida</name>
    <dbReference type="NCBI Taxonomy" id="2233851"/>
    <lineage>
        <taxon>Bacteria</taxon>
        <taxon>Pseudomonadati</taxon>
        <taxon>Pseudomonadota</taxon>
        <taxon>Alphaproteobacteria</taxon>
        <taxon>Hyphomicrobiales</taxon>
        <taxon>Blastochloridaceae</taxon>
        <taxon>Blastochloris</taxon>
    </lineage>
</organism>
<dbReference type="RefSeq" id="WP_126400390.1">
    <property type="nucleotide sequence ID" value="NZ_AP018907.1"/>
</dbReference>
<dbReference type="SUPFAM" id="SSF56601">
    <property type="entry name" value="beta-lactamase/transpeptidase-like"/>
    <property type="match status" value="1"/>
</dbReference>
<dbReference type="PROSITE" id="PS51257">
    <property type="entry name" value="PROKAR_LIPOPROTEIN"/>
    <property type="match status" value="1"/>
</dbReference>
<evidence type="ECO:0000256" key="4">
    <source>
        <dbReference type="ARBA" id="ARBA00022801"/>
    </source>
</evidence>
<evidence type="ECO:0000256" key="7">
    <source>
        <dbReference type="SAM" id="SignalP"/>
    </source>
</evidence>
<reference evidence="9 10" key="1">
    <citation type="submission" date="2018-08" db="EMBL/GenBank/DDBJ databases">
        <title>Complete genome sequencing of Blastochloris tepida GI.</title>
        <authorList>
            <person name="Tsukatani Y."/>
            <person name="Mori H."/>
        </authorList>
    </citation>
    <scope>NUCLEOTIDE SEQUENCE [LARGE SCALE GENOMIC DNA]</scope>
    <source>
        <strain evidence="9 10">GI</strain>
    </source>
</reference>
<feature type="signal peptide" evidence="7">
    <location>
        <begin position="1"/>
        <end position="25"/>
    </location>
</feature>
<keyword evidence="10" id="KW-1185">Reference proteome</keyword>
<dbReference type="GO" id="GO:0008800">
    <property type="term" value="F:beta-lactamase activity"/>
    <property type="evidence" value="ECO:0007669"/>
    <property type="project" value="UniProtKB-UniRule"/>
</dbReference>
<dbReference type="InterPro" id="IPR000871">
    <property type="entry name" value="Beta-lactam_class-A"/>
</dbReference>
<gene>
    <name evidence="9" type="ORF">BLTE_21890</name>
</gene>
<dbReference type="OrthoDB" id="9784149at2"/>
<dbReference type="PRINTS" id="PR00118">
    <property type="entry name" value="BLACTAMASEA"/>
</dbReference>
<dbReference type="InterPro" id="IPR023650">
    <property type="entry name" value="Beta-lactam_class-A_AS"/>
</dbReference>
<evidence type="ECO:0000256" key="6">
    <source>
        <dbReference type="RuleBase" id="RU361140"/>
    </source>
</evidence>
<protein>
    <recommendedName>
        <fullName evidence="3 6">Beta-lactamase</fullName>
        <ecNumber evidence="3 6">3.5.2.6</ecNumber>
    </recommendedName>
</protein>
<dbReference type="InterPro" id="IPR006311">
    <property type="entry name" value="TAT_signal"/>
</dbReference>
<comment type="similarity">
    <text evidence="2 6">Belongs to the class-A beta-lactamase family.</text>
</comment>
<evidence type="ECO:0000256" key="3">
    <source>
        <dbReference type="ARBA" id="ARBA00012865"/>
    </source>
</evidence>
<dbReference type="PROSITE" id="PS51318">
    <property type="entry name" value="TAT"/>
    <property type="match status" value="1"/>
</dbReference>
<dbReference type="NCBIfam" id="NF033103">
    <property type="entry name" value="bla_class_A"/>
    <property type="match status" value="1"/>
</dbReference>
<evidence type="ECO:0000313" key="10">
    <source>
        <dbReference type="Proteomes" id="UP000266934"/>
    </source>
</evidence>
<name>A0A348G1S1_9HYPH</name>
<evidence type="ECO:0000256" key="1">
    <source>
        <dbReference type="ARBA" id="ARBA00001526"/>
    </source>
</evidence>
<dbReference type="KEGG" id="blag:BLTE_21890"/>
<keyword evidence="4 6" id="KW-0378">Hydrolase</keyword>
<dbReference type="PROSITE" id="PS00146">
    <property type="entry name" value="BETA_LACTAMASE_A"/>
    <property type="match status" value="1"/>
</dbReference>
<proteinExistence type="inferred from homology"/>
<dbReference type="EC" id="3.5.2.6" evidence="3 6"/>
<sequence>MISRRTLLAGPLLAAAAVGCGPAQADSGDASLAAQLAGLERAHGGRLGVAILDTGSGRAAAHRGDERFALCSTFKLLAAGLVLARVDRGEERLDRRIAYDAAALVPYSPITGPHAGEGLTVGALCEAAVTLSDNTAANLLLDSFGGPAALTAYLRSLGDAATRLDRREPALNEATPGDARDTTTPLAMLQTLRTLVLGEALSDPSRAQLAAWLRANRTGDKRLRAGVPKNWQVGDKTGSGGHAATNDVGILWPPGGRPPILVAAYYAESPAIEDARAAVLAEVGRLAAGI</sequence>
<dbReference type="Gene3D" id="3.40.710.10">
    <property type="entry name" value="DD-peptidase/beta-lactamase superfamily"/>
    <property type="match status" value="1"/>
</dbReference>
<evidence type="ECO:0000256" key="5">
    <source>
        <dbReference type="ARBA" id="ARBA00023251"/>
    </source>
</evidence>
<dbReference type="GO" id="GO:0030655">
    <property type="term" value="P:beta-lactam antibiotic catabolic process"/>
    <property type="evidence" value="ECO:0007669"/>
    <property type="project" value="InterPro"/>
</dbReference>
<accession>A0A348G1S1</accession>
<dbReference type="Proteomes" id="UP000266934">
    <property type="component" value="Chromosome"/>
</dbReference>
<keyword evidence="7" id="KW-0732">Signal</keyword>
<dbReference type="GO" id="GO:0046677">
    <property type="term" value="P:response to antibiotic"/>
    <property type="evidence" value="ECO:0007669"/>
    <property type="project" value="UniProtKB-UniRule"/>
</dbReference>
<dbReference type="PANTHER" id="PTHR35333">
    <property type="entry name" value="BETA-LACTAMASE"/>
    <property type="match status" value="1"/>
</dbReference>
<dbReference type="EMBL" id="AP018907">
    <property type="protein sequence ID" value="BBF93504.1"/>
    <property type="molecule type" value="Genomic_DNA"/>
</dbReference>
<evidence type="ECO:0000259" key="8">
    <source>
        <dbReference type="Pfam" id="PF13354"/>
    </source>
</evidence>
<dbReference type="AlphaFoldDB" id="A0A348G1S1"/>
<comment type="catalytic activity">
    <reaction evidence="1 6">
        <text>a beta-lactam + H2O = a substituted beta-amino acid</text>
        <dbReference type="Rhea" id="RHEA:20401"/>
        <dbReference type="ChEBI" id="CHEBI:15377"/>
        <dbReference type="ChEBI" id="CHEBI:35627"/>
        <dbReference type="ChEBI" id="CHEBI:140347"/>
        <dbReference type="EC" id="3.5.2.6"/>
    </reaction>
</comment>
<feature type="chain" id="PRO_5016693173" description="Beta-lactamase" evidence="7">
    <location>
        <begin position="26"/>
        <end position="290"/>
    </location>
</feature>